<protein>
    <submittedName>
        <fullName evidence="1">Uncharacterized protein</fullName>
    </submittedName>
</protein>
<dbReference type="EMBL" id="LVLJ01002341">
    <property type="protein sequence ID" value="OAE25396.1"/>
    <property type="molecule type" value="Genomic_DNA"/>
</dbReference>
<dbReference type="AlphaFoldDB" id="A0A176VZN8"/>
<proteinExistence type="predicted"/>
<keyword evidence="2" id="KW-1185">Reference proteome</keyword>
<sequence length="67" mass="7208">MELGMPGDGPGVAARESLEFERVSTAPGEMRNVAVAILQILQPHRTSYMSSWQVGFVELALAGTPIH</sequence>
<evidence type="ECO:0000313" key="1">
    <source>
        <dbReference type="EMBL" id="OAE25396.1"/>
    </source>
</evidence>
<organism evidence="1 2">
    <name type="scientific">Marchantia polymorpha subsp. ruderalis</name>
    <dbReference type="NCBI Taxonomy" id="1480154"/>
    <lineage>
        <taxon>Eukaryota</taxon>
        <taxon>Viridiplantae</taxon>
        <taxon>Streptophyta</taxon>
        <taxon>Embryophyta</taxon>
        <taxon>Marchantiophyta</taxon>
        <taxon>Marchantiopsida</taxon>
        <taxon>Marchantiidae</taxon>
        <taxon>Marchantiales</taxon>
        <taxon>Marchantiaceae</taxon>
        <taxon>Marchantia</taxon>
    </lineage>
</organism>
<dbReference type="Proteomes" id="UP000077202">
    <property type="component" value="Unassembled WGS sequence"/>
</dbReference>
<name>A0A176VZN8_MARPO</name>
<accession>A0A176VZN8</accession>
<evidence type="ECO:0000313" key="2">
    <source>
        <dbReference type="Proteomes" id="UP000077202"/>
    </source>
</evidence>
<comment type="caution">
    <text evidence="1">The sequence shown here is derived from an EMBL/GenBank/DDBJ whole genome shotgun (WGS) entry which is preliminary data.</text>
</comment>
<reference evidence="1" key="1">
    <citation type="submission" date="2016-03" db="EMBL/GenBank/DDBJ databases">
        <title>Mechanisms controlling the formation of the plant cell surface in tip-growing cells are functionally conserved among land plants.</title>
        <authorList>
            <person name="Honkanen S."/>
            <person name="Jones V.A."/>
            <person name="Morieri G."/>
            <person name="Champion C."/>
            <person name="Hetherington A.J."/>
            <person name="Kelly S."/>
            <person name="Saint-Marcoux D."/>
            <person name="Proust H."/>
            <person name="Prescott H."/>
            <person name="Dolan L."/>
        </authorList>
    </citation>
    <scope>NUCLEOTIDE SEQUENCE [LARGE SCALE GENOMIC DNA]</scope>
    <source>
        <tissue evidence="1">Whole gametophyte</tissue>
    </source>
</reference>
<gene>
    <name evidence="1" type="ORF">AXG93_4620s2110</name>
</gene>